<feature type="compositionally biased region" description="Basic and acidic residues" evidence="1">
    <location>
        <begin position="648"/>
        <end position="659"/>
    </location>
</feature>
<dbReference type="SUPFAM" id="SSF53448">
    <property type="entry name" value="Nucleotide-diphospho-sugar transferases"/>
    <property type="match status" value="1"/>
</dbReference>
<evidence type="ECO:0008006" key="4">
    <source>
        <dbReference type="Google" id="ProtNLM"/>
    </source>
</evidence>
<protein>
    <recommendedName>
        <fullName evidence="4">Glycosyltransferase</fullName>
    </recommendedName>
</protein>
<proteinExistence type="predicted"/>
<evidence type="ECO:0000256" key="1">
    <source>
        <dbReference type="SAM" id="MobiDB-lite"/>
    </source>
</evidence>
<gene>
    <name evidence="2" type="ORF">KGD84_26700</name>
</gene>
<reference evidence="2 3" key="1">
    <citation type="submission" date="2021-05" db="EMBL/GenBank/DDBJ databases">
        <title>Direct Submission.</title>
        <authorList>
            <person name="Li K."/>
            <person name="Gao J."/>
        </authorList>
    </citation>
    <scope>NUCLEOTIDE SEQUENCE [LARGE SCALE GENOMIC DNA]</scope>
    <source>
        <strain evidence="2 3">Mg02</strain>
    </source>
</reference>
<dbReference type="Gene3D" id="3.90.550.10">
    <property type="entry name" value="Spore Coat Polysaccharide Biosynthesis Protein SpsA, Chain A"/>
    <property type="match status" value="1"/>
</dbReference>
<evidence type="ECO:0000313" key="3">
    <source>
        <dbReference type="Proteomes" id="UP000676079"/>
    </source>
</evidence>
<dbReference type="RefSeq" id="WP_220563140.1">
    <property type="nucleotide sequence ID" value="NZ_CP074133.1"/>
</dbReference>
<dbReference type="EMBL" id="CP074133">
    <property type="protein sequence ID" value="QUX21918.1"/>
    <property type="molecule type" value="Genomic_DNA"/>
</dbReference>
<name>A0ABX8BKA3_9ACTN</name>
<evidence type="ECO:0000313" key="2">
    <source>
        <dbReference type="EMBL" id="QUX21918.1"/>
    </source>
</evidence>
<organism evidence="2 3">
    <name type="scientific">Nocardiopsis changdeensis</name>
    <dbReference type="NCBI Taxonomy" id="2831969"/>
    <lineage>
        <taxon>Bacteria</taxon>
        <taxon>Bacillati</taxon>
        <taxon>Actinomycetota</taxon>
        <taxon>Actinomycetes</taxon>
        <taxon>Streptosporangiales</taxon>
        <taxon>Nocardiopsidaceae</taxon>
        <taxon>Nocardiopsis</taxon>
    </lineage>
</organism>
<dbReference type="InterPro" id="IPR029044">
    <property type="entry name" value="Nucleotide-diphossugar_trans"/>
</dbReference>
<accession>A0ABX8BKA3</accession>
<feature type="region of interest" description="Disordered" evidence="1">
    <location>
        <begin position="619"/>
        <end position="659"/>
    </location>
</feature>
<dbReference type="Proteomes" id="UP000676079">
    <property type="component" value="Chromosome"/>
</dbReference>
<keyword evidence="3" id="KW-1185">Reference proteome</keyword>
<sequence length="659" mass="69104">MSPARRTRLAGFLGRGPVLVCRYGGEGEPPPSPLPGNAVFLELEELIRGERPAFDGEPGYAQAMVVVPGVLRLRALVPHAHLIPSVPRLSVLIEAFLGPGSPVPAFPASLPGPELLDFRGRVLPCGGRLVEFVFDGPAPTAEVLAGVARGALGGRRGAPPLPVGRALGPDAGVWRPGEPFRAPVEPLDLTLLTGAGTRNDDVRSPHLARPAGAELSWGSVGRAGTDIAPLRSLTVGDVPPVDERVVNPVGFVRGCSSVVGRLVCREGRWVLVAGGRERWRVPDDGSVTDVDVAAVRDLRAVRVEWGRHSGPLAAVRAVAALAVAGVPVVSSGVPVWAGCLGGSLVGLMGSVSVAGLADAQVREEFSVRLRRAALGSHSVAARWRGSAVRAGVGPVPVASVSVVLCTRRPEMVGFALRQVGRQRGVDVEVVLALHGFGAGVPGVREAVEGFRASGGRLVVWEAPGEWVFGAVLNGAVARASGSLVAKMDDDDWYGPDHLSDLVWARRYSGADLVGTAAEFVYLEALDVTVRLAQPTECAWHTAAGGTLFTDRRTLEEAGGFPEVRTGEDTRLNLAIGRMGGRIHRGHGGNYVLRRKASGHTWRVGSGYFLKHGGERPLPGWRPSALLEAGPGEGPPGARRTDPWTAGEEPARRAPAEAAR</sequence>